<evidence type="ECO:0000313" key="3">
    <source>
        <dbReference type="Proteomes" id="UP000602510"/>
    </source>
</evidence>
<dbReference type="AlphaFoldDB" id="A0A833WLD6"/>
<proteinExistence type="predicted"/>
<keyword evidence="3" id="KW-1185">Reference proteome</keyword>
<comment type="caution">
    <text evidence="2">The sequence shown here is derived from an EMBL/GenBank/DDBJ whole genome shotgun (WGS) entry which is preliminary data.</text>
</comment>
<feature type="region of interest" description="Disordered" evidence="1">
    <location>
        <begin position="25"/>
        <end position="146"/>
    </location>
</feature>
<dbReference type="Proteomes" id="UP000602510">
    <property type="component" value="Unassembled WGS sequence"/>
</dbReference>
<accession>A0A833WLD6</accession>
<protein>
    <submittedName>
        <fullName evidence="2">Uncharacterized protein</fullName>
    </submittedName>
</protein>
<feature type="compositionally biased region" description="Acidic residues" evidence="1">
    <location>
        <begin position="93"/>
        <end position="138"/>
    </location>
</feature>
<sequence>MAHRTNAATEKDRPGADSIARCTCSSRQCSREELAPLTREDLDTNSASEERYDEQDAIIEIAQIEADEDGDNIAGDHDEAEDVDDATDKQCAAEEEDTVGGQDAQEEAADALDSEEEAVSDHEPEEGAVSDHETEEEKVENRLGMEKRMALCPSRIPSRLL</sequence>
<evidence type="ECO:0000256" key="1">
    <source>
        <dbReference type="SAM" id="MobiDB-lite"/>
    </source>
</evidence>
<evidence type="ECO:0000313" key="2">
    <source>
        <dbReference type="EMBL" id="KAF4040730.1"/>
    </source>
</evidence>
<dbReference type="EMBL" id="WSZM01000136">
    <property type="protein sequence ID" value="KAF4040730.1"/>
    <property type="molecule type" value="Genomic_DNA"/>
</dbReference>
<name>A0A833WLD6_PHYIN</name>
<reference evidence="2" key="1">
    <citation type="submission" date="2020-04" db="EMBL/GenBank/DDBJ databases">
        <title>Hybrid Assembly of Korean Phytophthora infestans isolates.</title>
        <authorList>
            <person name="Prokchorchik M."/>
            <person name="Lee Y."/>
            <person name="Seo J."/>
            <person name="Cho J.-H."/>
            <person name="Park Y.-E."/>
            <person name="Jang D.-C."/>
            <person name="Im J.-S."/>
            <person name="Choi J.-G."/>
            <person name="Park H.-J."/>
            <person name="Lee G.-B."/>
            <person name="Lee Y.-G."/>
            <person name="Hong S.-Y."/>
            <person name="Cho K."/>
            <person name="Sohn K.H."/>
        </authorList>
    </citation>
    <scope>NUCLEOTIDE SEQUENCE</scope>
    <source>
        <strain evidence="2">KR_1_A1</strain>
    </source>
</reference>
<gene>
    <name evidence="2" type="ORF">GN244_ATG07081</name>
</gene>
<organism evidence="2 3">
    <name type="scientific">Phytophthora infestans</name>
    <name type="common">Potato late blight agent</name>
    <name type="synonym">Botrytis infestans</name>
    <dbReference type="NCBI Taxonomy" id="4787"/>
    <lineage>
        <taxon>Eukaryota</taxon>
        <taxon>Sar</taxon>
        <taxon>Stramenopiles</taxon>
        <taxon>Oomycota</taxon>
        <taxon>Peronosporomycetes</taxon>
        <taxon>Peronosporales</taxon>
        <taxon>Peronosporaceae</taxon>
        <taxon>Phytophthora</taxon>
    </lineage>
</organism>
<feature type="compositionally biased region" description="Basic and acidic residues" evidence="1">
    <location>
        <begin position="29"/>
        <end position="42"/>
    </location>
</feature>